<evidence type="ECO:0008006" key="7">
    <source>
        <dbReference type="Google" id="ProtNLM"/>
    </source>
</evidence>
<comment type="similarity">
    <text evidence="1">Belongs to the indoleamine 2,3-dioxygenase family.</text>
</comment>
<keyword evidence="4" id="KW-0349">Heme</keyword>
<keyword evidence="3 4" id="KW-0408">Iron</keyword>
<dbReference type="SUPFAM" id="SSF140959">
    <property type="entry name" value="Indolic compounds 2,3-dioxygenase-like"/>
    <property type="match status" value="1"/>
</dbReference>
<evidence type="ECO:0000313" key="5">
    <source>
        <dbReference type="EMBL" id="PAV84962.1"/>
    </source>
</evidence>
<dbReference type="OrthoDB" id="10262710at2759"/>
<feature type="binding site" description="proximal binding residue" evidence="4">
    <location>
        <position position="278"/>
    </location>
    <ligand>
        <name>heme b</name>
        <dbReference type="ChEBI" id="CHEBI:60344"/>
    </ligand>
    <ligandPart>
        <name>Fe</name>
        <dbReference type="ChEBI" id="CHEBI:18248"/>
    </ligandPart>
</feature>
<evidence type="ECO:0000313" key="6">
    <source>
        <dbReference type="Proteomes" id="UP000218231"/>
    </source>
</evidence>
<dbReference type="GO" id="GO:0004833">
    <property type="term" value="F:L-tryptophan 2,3-dioxygenase activity"/>
    <property type="evidence" value="ECO:0007669"/>
    <property type="project" value="TreeGrafter"/>
</dbReference>
<dbReference type="Pfam" id="PF01231">
    <property type="entry name" value="IDO"/>
    <property type="match status" value="2"/>
</dbReference>
<dbReference type="PANTHER" id="PTHR28657:SF5">
    <property type="entry name" value="INDOLEAMINE 2,3-DIOXYGENASE"/>
    <property type="match status" value="1"/>
</dbReference>
<name>A0A2A2LFH8_9BILA</name>
<comment type="caution">
    <text evidence="5">The sequence shown here is derived from an EMBL/GenBank/DDBJ whole genome shotgun (WGS) entry which is preliminary data.</text>
</comment>
<evidence type="ECO:0000256" key="2">
    <source>
        <dbReference type="ARBA" id="ARBA00022723"/>
    </source>
</evidence>
<dbReference type="GO" id="GO:0019441">
    <property type="term" value="P:L-tryptophan catabolic process to kynurenine"/>
    <property type="evidence" value="ECO:0007669"/>
    <property type="project" value="InterPro"/>
</dbReference>
<proteinExistence type="inferred from homology"/>
<dbReference type="GO" id="GO:0005737">
    <property type="term" value="C:cytoplasm"/>
    <property type="evidence" value="ECO:0007669"/>
    <property type="project" value="TreeGrafter"/>
</dbReference>
<dbReference type="InterPro" id="IPR037217">
    <property type="entry name" value="Trp/Indoleamine_2_3_dOase-like"/>
</dbReference>
<dbReference type="Gene3D" id="1.20.58.480">
    <property type="match status" value="1"/>
</dbReference>
<dbReference type="PANTHER" id="PTHR28657">
    <property type="entry name" value="INDOLEAMINE 2,3-DIOXYGENASE"/>
    <property type="match status" value="1"/>
</dbReference>
<keyword evidence="2 4" id="KW-0479">Metal-binding</keyword>
<keyword evidence="6" id="KW-1185">Reference proteome</keyword>
<dbReference type="InterPro" id="IPR000898">
    <property type="entry name" value="Indolamine_dOase"/>
</dbReference>
<dbReference type="GO" id="GO:0033754">
    <property type="term" value="F:indoleamine 2,3-dioxygenase activity"/>
    <property type="evidence" value="ECO:0007669"/>
    <property type="project" value="TreeGrafter"/>
</dbReference>
<dbReference type="GO" id="GO:0046872">
    <property type="term" value="F:metal ion binding"/>
    <property type="evidence" value="ECO:0007669"/>
    <property type="project" value="UniProtKB-KW"/>
</dbReference>
<dbReference type="GO" id="GO:0034354">
    <property type="term" value="P:'de novo' NAD+ biosynthetic process from L-tryptophan"/>
    <property type="evidence" value="ECO:0007669"/>
    <property type="project" value="TreeGrafter"/>
</dbReference>
<dbReference type="AlphaFoldDB" id="A0A2A2LFH8"/>
<dbReference type="STRING" id="2018661.A0A2A2LFH8"/>
<dbReference type="EMBL" id="LIAE01006810">
    <property type="protein sequence ID" value="PAV84962.1"/>
    <property type="molecule type" value="Genomic_DNA"/>
</dbReference>
<gene>
    <name evidence="5" type="ORF">WR25_08518</name>
</gene>
<accession>A0A2A2LFH8</accession>
<dbReference type="GO" id="GO:0020037">
    <property type="term" value="F:heme binding"/>
    <property type="evidence" value="ECO:0007669"/>
    <property type="project" value="InterPro"/>
</dbReference>
<dbReference type="Proteomes" id="UP000218231">
    <property type="component" value="Unassembled WGS sequence"/>
</dbReference>
<evidence type="ECO:0000256" key="3">
    <source>
        <dbReference type="ARBA" id="ARBA00023004"/>
    </source>
</evidence>
<reference evidence="5 6" key="1">
    <citation type="journal article" date="2017" name="Curr. Biol.">
        <title>Genome architecture and evolution of a unichromosomal asexual nematode.</title>
        <authorList>
            <person name="Fradin H."/>
            <person name="Zegar C."/>
            <person name="Gutwein M."/>
            <person name="Lucas J."/>
            <person name="Kovtun M."/>
            <person name="Corcoran D."/>
            <person name="Baugh L.R."/>
            <person name="Kiontke K."/>
            <person name="Gunsalus K."/>
            <person name="Fitch D.H."/>
            <person name="Piano F."/>
        </authorList>
    </citation>
    <scope>NUCLEOTIDE SEQUENCE [LARGE SCALE GENOMIC DNA]</scope>
    <source>
        <strain evidence="5">PF1309</strain>
    </source>
</reference>
<sequence length="318" mass="36126">MDEHLAKTLARFRVDPQLGFLIKCRPEDFPMKYRSWVEICERFSDLITSCKVEEALEALPELACDELLTHEDYRYAHLLLVTITSGYLWNQRTSQIEKDFAKAICSIIHATSLNAIEENCDKPTEAALLEISRAVELGIASFAARNSFCVILIIDQIQKMKERLPAPFFYHQLRKFLWGYNQGSLAENGLIFEGAEHLGPLKYDGASAAQSSIVSTVDAFLGVKHQGTGDKFLKEQRRCMIKEHRQLIEWVEKFTPVTETTKHRNEAMAAISKFRTHHLTVVAYYILSQLPPDNKSAATGTGGTSFMTFLKNLRDDCQ</sequence>
<protein>
    <recommendedName>
        <fullName evidence="7">Indoleamine 2,3-dioxygenase</fullName>
    </recommendedName>
</protein>
<organism evidence="5 6">
    <name type="scientific">Diploscapter pachys</name>
    <dbReference type="NCBI Taxonomy" id="2018661"/>
    <lineage>
        <taxon>Eukaryota</taxon>
        <taxon>Metazoa</taxon>
        <taxon>Ecdysozoa</taxon>
        <taxon>Nematoda</taxon>
        <taxon>Chromadorea</taxon>
        <taxon>Rhabditida</taxon>
        <taxon>Rhabditina</taxon>
        <taxon>Rhabditomorpha</taxon>
        <taxon>Rhabditoidea</taxon>
        <taxon>Rhabditidae</taxon>
        <taxon>Diploscapter</taxon>
    </lineage>
</organism>
<evidence type="ECO:0000256" key="1">
    <source>
        <dbReference type="ARBA" id="ARBA00007119"/>
    </source>
</evidence>
<evidence type="ECO:0000256" key="4">
    <source>
        <dbReference type="PIRSR" id="PIRSR600898-1"/>
    </source>
</evidence>